<feature type="compositionally biased region" description="Acidic residues" evidence="1">
    <location>
        <begin position="114"/>
        <end position="160"/>
    </location>
</feature>
<proteinExistence type="predicted"/>
<protein>
    <submittedName>
        <fullName evidence="4 5">Uncharacterized protein</fullName>
    </submittedName>
</protein>
<accession>A0A2K2D4Y5</accession>
<dbReference type="EnsemblPlants" id="PNT69340">
    <property type="protein sequence ID" value="PNT69340"/>
    <property type="gene ID" value="BRADI_3g54052v3"/>
</dbReference>
<dbReference type="Gene3D" id="1.20.1280.50">
    <property type="match status" value="1"/>
</dbReference>
<reference evidence="5" key="3">
    <citation type="submission" date="2018-08" db="UniProtKB">
        <authorList>
            <consortium name="EnsemblPlants"/>
        </authorList>
    </citation>
    <scope>IDENTIFICATION</scope>
    <source>
        <strain evidence="5">cv. Bd21</strain>
    </source>
</reference>
<dbReference type="PANTHER" id="PTHR33110:SF82">
    <property type="entry name" value="OS07G0500250 PROTEIN"/>
    <property type="match status" value="1"/>
</dbReference>
<organism evidence="4">
    <name type="scientific">Brachypodium distachyon</name>
    <name type="common">Purple false brome</name>
    <name type="synonym">Trachynia distachya</name>
    <dbReference type="NCBI Taxonomy" id="15368"/>
    <lineage>
        <taxon>Eukaryota</taxon>
        <taxon>Viridiplantae</taxon>
        <taxon>Streptophyta</taxon>
        <taxon>Embryophyta</taxon>
        <taxon>Tracheophyta</taxon>
        <taxon>Spermatophyta</taxon>
        <taxon>Magnoliopsida</taxon>
        <taxon>Liliopsida</taxon>
        <taxon>Poales</taxon>
        <taxon>Poaceae</taxon>
        <taxon>BOP clade</taxon>
        <taxon>Pooideae</taxon>
        <taxon>Stipodae</taxon>
        <taxon>Brachypodieae</taxon>
        <taxon>Brachypodium</taxon>
    </lineage>
</organism>
<dbReference type="InterPro" id="IPR036047">
    <property type="entry name" value="F-box-like_dom_sf"/>
</dbReference>
<evidence type="ECO:0000259" key="2">
    <source>
        <dbReference type="Pfam" id="PF00646"/>
    </source>
</evidence>
<evidence type="ECO:0000259" key="3">
    <source>
        <dbReference type="Pfam" id="PF03478"/>
    </source>
</evidence>
<dbReference type="Pfam" id="PF00646">
    <property type="entry name" value="F-box"/>
    <property type="match status" value="1"/>
</dbReference>
<feature type="domain" description="KIB1-4 beta-propeller" evidence="3">
    <location>
        <begin position="189"/>
        <end position="276"/>
    </location>
</feature>
<dbReference type="SUPFAM" id="SSF81383">
    <property type="entry name" value="F-box domain"/>
    <property type="match status" value="1"/>
</dbReference>
<sequence length="300" mass="33248">MASIHDPKLPQWSDLLPDVLGQIIARLPAPDLADQARMRAVCHSWRSNASTQKHHLPSIVLSDGTYLTPFDGGTHRLAFLENTACHAPGHQDDMYANGVWRGLSDIDVLGNEDTDEELDDDEASSEEDNHDTDEELDDDEASSEEDNHDTDDELVGDDDNTGGNNEQFVFSDEGELSECEEGTGELYHTTVTSRHLIESHGKLLMIRRHLQAPAFTPAYTGKVEIFEADMNMGALAPMADGLGGSQAVFISHRFSSIVSACGEVEEDIVYFHNTNDVFEMRDGIIRPMTPIKQLCDWESM</sequence>
<dbReference type="Proteomes" id="UP000008810">
    <property type="component" value="Chromosome 3"/>
</dbReference>
<keyword evidence="6" id="KW-1185">Reference proteome</keyword>
<dbReference type="Gramene" id="PNT69340">
    <property type="protein sequence ID" value="PNT69340"/>
    <property type="gene ID" value="BRADI_3g54052v3"/>
</dbReference>
<feature type="domain" description="F-box" evidence="2">
    <location>
        <begin position="12"/>
        <end position="47"/>
    </location>
</feature>
<dbReference type="PANTHER" id="PTHR33110">
    <property type="entry name" value="F-BOX/KELCH-REPEAT PROTEIN-RELATED"/>
    <property type="match status" value="1"/>
</dbReference>
<gene>
    <name evidence="4" type="ORF">BRADI_3g54052v3</name>
</gene>
<evidence type="ECO:0000313" key="5">
    <source>
        <dbReference type="EnsemblPlants" id="PNT69340"/>
    </source>
</evidence>
<dbReference type="Pfam" id="PF03478">
    <property type="entry name" value="Beta-prop_KIB1-4"/>
    <property type="match status" value="1"/>
</dbReference>
<reference evidence="4 5" key="1">
    <citation type="journal article" date="2010" name="Nature">
        <title>Genome sequencing and analysis of the model grass Brachypodium distachyon.</title>
        <authorList>
            <consortium name="International Brachypodium Initiative"/>
        </authorList>
    </citation>
    <scope>NUCLEOTIDE SEQUENCE [LARGE SCALE GENOMIC DNA]</scope>
    <source>
        <strain evidence="4 5">Bd21</strain>
    </source>
</reference>
<dbReference type="InParanoid" id="A0A2K2D4Y5"/>
<reference evidence="4" key="2">
    <citation type="submission" date="2017-06" db="EMBL/GenBank/DDBJ databases">
        <title>WGS assembly of Brachypodium distachyon.</title>
        <authorList>
            <consortium name="The International Brachypodium Initiative"/>
            <person name="Lucas S."/>
            <person name="Harmon-Smith M."/>
            <person name="Lail K."/>
            <person name="Tice H."/>
            <person name="Grimwood J."/>
            <person name="Bruce D."/>
            <person name="Barry K."/>
            <person name="Shu S."/>
            <person name="Lindquist E."/>
            <person name="Wang M."/>
            <person name="Pitluck S."/>
            <person name="Vogel J.P."/>
            <person name="Garvin D.F."/>
            <person name="Mockler T.C."/>
            <person name="Schmutz J."/>
            <person name="Rokhsar D."/>
            <person name="Bevan M.W."/>
        </authorList>
    </citation>
    <scope>NUCLEOTIDE SEQUENCE</scope>
    <source>
        <strain evidence="4">Bd21</strain>
    </source>
</reference>
<evidence type="ECO:0000256" key="1">
    <source>
        <dbReference type="SAM" id="MobiDB-lite"/>
    </source>
</evidence>
<name>A0A2K2D4Y5_BRADI</name>
<dbReference type="EMBL" id="CM000882">
    <property type="protein sequence ID" value="PNT69340.1"/>
    <property type="molecule type" value="Genomic_DNA"/>
</dbReference>
<dbReference type="AlphaFoldDB" id="A0A2K2D4Y5"/>
<evidence type="ECO:0000313" key="4">
    <source>
        <dbReference type="EMBL" id="PNT69340.1"/>
    </source>
</evidence>
<dbReference type="InterPro" id="IPR001810">
    <property type="entry name" value="F-box_dom"/>
</dbReference>
<dbReference type="InterPro" id="IPR005174">
    <property type="entry name" value="KIB1-4_b-propeller"/>
</dbReference>
<evidence type="ECO:0000313" key="6">
    <source>
        <dbReference type="Proteomes" id="UP000008810"/>
    </source>
</evidence>
<feature type="region of interest" description="Disordered" evidence="1">
    <location>
        <begin position="114"/>
        <end position="176"/>
    </location>
</feature>